<accession>A0ABQ9I5S5</accession>
<protein>
    <submittedName>
        <fullName evidence="2">Uncharacterized protein</fullName>
    </submittedName>
</protein>
<evidence type="ECO:0000256" key="1">
    <source>
        <dbReference type="SAM" id="MobiDB-lite"/>
    </source>
</evidence>
<evidence type="ECO:0000313" key="3">
    <source>
        <dbReference type="Proteomes" id="UP001159363"/>
    </source>
</evidence>
<dbReference type="EMBL" id="JARBHB010000002">
    <property type="protein sequence ID" value="KAJ8891991.1"/>
    <property type="molecule type" value="Genomic_DNA"/>
</dbReference>
<evidence type="ECO:0000313" key="2">
    <source>
        <dbReference type="EMBL" id="KAJ8891991.1"/>
    </source>
</evidence>
<comment type="caution">
    <text evidence="2">The sequence shown here is derived from an EMBL/GenBank/DDBJ whole genome shotgun (WGS) entry which is preliminary data.</text>
</comment>
<gene>
    <name evidence="2" type="ORF">PR048_004556</name>
</gene>
<organism evidence="2 3">
    <name type="scientific">Dryococelus australis</name>
    <dbReference type="NCBI Taxonomy" id="614101"/>
    <lineage>
        <taxon>Eukaryota</taxon>
        <taxon>Metazoa</taxon>
        <taxon>Ecdysozoa</taxon>
        <taxon>Arthropoda</taxon>
        <taxon>Hexapoda</taxon>
        <taxon>Insecta</taxon>
        <taxon>Pterygota</taxon>
        <taxon>Neoptera</taxon>
        <taxon>Polyneoptera</taxon>
        <taxon>Phasmatodea</taxon>
        <taxon>Verophasmatodea</taxon>
        <taxon>Anareolatae</taxon>
        <taxon>Phasmatidae</taxon>
        <taxon>Eurycanthinae</taxon>
        <taxon>Dryococelus</taxon>
    </lineage>
</organism>
<sequence length="592" mass="65531">MKQDVYLDMRKELTLSAENLGLWDCFTFYQDDDPKHTAHKKEVFVGEAAKFSSSLCDKGLGLLLLGSQSLREGRKTRIPCHTRRAACGRMRCQRNWMAMTEPAIIFLDVPGRHVTRDVTAPPTRLCSGSASHQTPILCLVSRAVVSSAGMQGRGKWEIPDKTRRPATSASSFSSRKEKRILTKETGSDSCLDVTPLLGKRIELHIVQPATSTLHCSDARSRRFSSRWSFPTLLVALLARLFNSWHFITPGSCRWPQPSAVVMSVGCHGGRGRRATNGALTSSAVNERRWASWRQLAELMGSGAALNGGPHDRRRPWERRLPQGRRVGQRCRQSICIHELCLSPIVIRRFRPTGAAWTGTYSRLEMGVGKIPRKSVPVLNGLCVCRVSGMADIRKNHTYGRTRHGAMNAHWACKDPTRITIPLKIDVTTLASLATHCGLASGPCTARVLRQLASNIKILLVPSGYRGGVVVRLLTCHLGEPCLYPSPEGGGGSLFLVFTCGNRAGRCRWPAGFFSRGSPVSPALAFRRCFISTLLTSFSSALKSSMLRATHLRIIRKIPRFALYDLFQKRPIVVSTIDQNTADCHAIVTLVRR</sequence>
<proteinExistence type="predicted"/>
<reference evidence="2 3" key="1">
    <citation type="submission" date="2023-02" db="EMBL/GenBank/DDBJ databases">
        <title>LHISI_Scaffold_Assembly.</title>
        <authorList>
            <person name="Stuart O.P."/>
            <person name="Cleave R."/>
            <person name="Magrath M.J.L."/>
            <person name="Mikheyev A.S."/>
        </authorList>
    </citation>
    <scope>NUCLEOTIDE SEQUENCE [LARGE SCALE GENOMIC DNA]</scope>
    <source>
        <strain evidence="2">Daus_M_001</strain>
        <tissue evidence="2">Leg muscle</tissue>
    </source>
</reference>
<dbReference type="Proteomes" id="UP001159363">
    <property type="component" value="Chromosome 2"/>
</dbReference>
<feature type="region of interest" description="Disordered" evidence="1">
    <location>
        <begin position="155"/>
        <end position="180"/>
    </location>
</feature>
<name>A0ABQ9I5S5_9NEOP</name>
<keyword evidence="3" id="KW-1185">Reference proteome</keyword>